<evidence type="ECO:0000313" key="4">
    <source>
        <dbReference type="Proteomes" id="UP000276603"/>
    </source>
</evidence>
<organism evidence="3 4">
    <name type="scientific">Ulvibacterium marinum</name>
    <dbReference type="NCBI Taxonomy" id="2419782"/>
    <lineage>
        <taxon>Bacteria</taxon>
        <taxon>Pseudomonadati</taxon>
        <taxon>Bacteroidota</taxon>
        <taxon>Flavobacteriia</taxon>
        <taxon>Flavobacteriales</taxon>
        <taxon>Flavobacteriaceae</taxon>
        <taxon>Ulvibacterium</taxon>
    </lineage>
</organism>
<proteinExistence type="predicted"/>
<dbReference type="InterPro" id="IPR036938">
    <property type="entry name" value="PAP2/HPO_sf"/>
</dbReference>
<feature type="domain" description="Phosphatidic acid phosphatase type 2/haloperoxidase" evidence="2">
    <location>
        <begin position="129"/>
        <end position="243"/>
    </location>
</feature>
<evidence type="ECO:0000256" key="1">
    <source>
        <dbReference type="SAM" id="SignalP"/>
    </source>
</evidence>
<protein>
    <submittedName>
        <fullName evidence="3">Phosphatase PAP2 family protein</fullName>
    </submittedName>
</protein>
<evidence type="ECO:0000313" key="3">
    <source>
        <dbReference type="EMBL" id="RKN82359.1"/>
    </source>
</evidence>
<dbReference type="InterPro" id="IPR000326">
    <property type="entry name" value="PAP2/HPO"/>
</dbReference>
<keyword evidence="4" id="KW-1185">Reference proteome</keyword>
<feature type="chain" id="PRO_5017396492" evidence="1">
    <location>
        <begin position="19"/>
        <end position="278"/>
    </location>
</feature>
<dbReference type="Gene3D" id="1.20.144.10">
    <property type="entry name" value="Phosphatidic acid phosphatase type 2/haloperoxidase"/>
    <property type="match status" value="1"/>
</dbReference>
<dbReference type="Proteomes" id="UP000276603">
    <property type="component" value="Unassembled WGS sequence"/>
</dbReference>
<keyword evidence="1" id="KW-0732">Signal</keyword>
<name>A0A3B0CEH1_9FLAO</name>
<dbReference type="Pfam" id="PF01569">
    <property type="entry name" value="PAP2"/>
    <property type="match status" value="1"/>
</dbReference>
<dbReference type="EMBL" id="RBCJ01000001">
    <property type="protein sequence ID" value="RKN82359.1"/>
    <property type="molecule type" value="Genomic_DNA"/>
</dbReference>
<accession>A0A3B0CEH1</accession>
<dbReference type="OrthoDB" id="9773582at2"/>
<sequence>MQRVFLFFFLVFVCFAQSQDLNTDFTETRWNMFKYDIGNIFLGMGHAYSRPLHWQGEQWADFGVTMVGTGVAYLVDDPTSEYFKEVRDDIPKVFRDFGFEYGSPSNNYFVTGAVYLTGLAIKDEKLRRTGVLLISSASAGGLLQHLLKSVVGRARPLSGKTKDTFNPFWSGSKDFHSFPSGHAILAMTNAHAIAKQFKSPWIKGGIYTLGAIPAVSRLWEGKHWLSDVVFSVAISIFVVESIDRYLDTKYEKKYNDNSKKISWDLNLGPGRLGIVARF</sequence>
<reference evidence="3 4" key="1">
    <citation type="submission" date="2018-10" db="EMBL/GenBank/DDBJ databases">
        <title>Ulvibacterium marinum gen. nov., sp. nov., a novel marine bacterium of the family Flavobacteriaceae, isolated from a culture of the green alga Ulva prolifera.</title>
        <authorList>
            <person name="Zhang Z."/>
        </authorList>
    </citation>
    <scope>NUCLEOTIDE SEQUENCE [LARGE SCALE GENOMIC DNA]</scope>
    <source>
        <strain evidence="3 4">CCMM003</strain>
    </source>
</reference>
<gene>
    <name evidence="3" type="ORF">D7Z94_00435</name>
</gene>
<dbReference type="SUPFAM" id="SSF48317">
    <property type="entry name" value="Acid phosphatase/Vanadium-dependent haloperoxidase"/>
    <property type="match status" value="1"/>
</dbReference>
<feature type="signal peptide" evidence="1">
    <location>
        <begin position="1"/>
        <end position="18"/>
    </location>
</feature>
<dbReference type="AlphaFoldDB" id="A0A3B0CEH1"/>
<dbReference type="SMART" id="SM00014">
    <property type="entry name" value="acidPPc"/>
    <property type="match status" value="1"/>
</dbReference>
<evidence type="ECO:0000259" key="2">
    <source>
        <dbReference type="SMART" id="SM00014"/>
    </source>
</evidence>
<comment type="caution">
    <text evidence="3">The sequence shown here is derived from an EMBL/GenBank/DDBJ whole genome shotgun (WGS) entry which is preliminary data.</text>
</comment>